<feature type="transmembrane region" description="Helical" evidence="1">
    <location>
        <begin position="223"/>
        <end position="250"/>
    </location>
</feature>
<dbReference type="Pfam" id="PF11449">
    <property type="entry name" value="ArsP_2"/>
    <property type="match status" value="1"/>
</dbReference>
<evidence type="ECO:0000313" key="2">
    <source>
        <dbReference type="EMBL" id="HJF95091.1"/>
    </source>
</evidence>
<dbReference type="EMBL" id="DYVY01000164">
    <property type="protein sequence ID" value="HJF95091.1"/>
    <property type="molecule type" value="Genomic_DNA"/>
</dbReference>
<keyword evidence="1" id="KW-1133">Transmembrane helix</keyword>
<evidence type="ECO:0000256" key="1">
    <source>
        <dbReference type="SAM" id="Phobius"/>
    </source>
</evidence>
<feature type="transmembrane region" description="Helical" evidence="1">
    <location>
        <begin position="77"/>
        <end position="100"/>
    </location>
</feature>
<feature type="transmembrane region" description="Helical" evidence="1">
    <location>
        <begin position="167"/>
        <end position="186"/>
    </location>
</feature>
<feature type="transmembrane region" description="Helical" evidence="1">
    <location>
        <begin position="107"/>
        <end position="127"/>
    </location>
</feature>
<feature type="transmembrane region" description="Helical" evidence="1">
    <location>
        <begin position="262"/>
        <end position="281"/>
    </location>
</feature>
<accession>A0A921I3Z1</accession>
<dbReference type="OrthoDB" id="9783550at2"/>
<reference evidence="2" key="2">
    <citation type="submission" date="2021-09" db="EMBL/GenBank/DDBJ databases">
        <authorList>
            <person name="Gilroy R."/>
        </authorList>
    </citation>
    <scope>NUCLEOTIDE SEQUENCE</scope>
    <source>
        <strain evidence="2">ChiSjej5B23-16112</strain>
    </source>
</reference>
<comment type="caution">
    <text evidence="2">The sequence shown here is derived from an EMBL/GenBank/DDBJ whole genome shotgun (WGS) entry which is preliminary data.</text>
</comment>
<dbReference type="Proteomes" id="UP000769156">
    <property type="component" value="Unassembled WGS sequence"/>
</dbReference>
<dbReference type="NCBIfam" id="NF037962">
    <property type="entry name" value="arsenic_eff"/>
    <property type="match status" value="1"/>
</dbReference>
<proteinExistence type="predicted"/>
<keyword evidence="1" id="KW-0472">Membrane</keyword>
<dbReference type="InterPro" id="IPR021552">
    <property type="entry name" value="ArsP_2"/>
</dbReference>
<feature type="transmembrane region" description="Helical" evidence="1">
    <location>
        <begin position="15"/>
        <end position="32"/>
    </location>
</feature>
<protein>
    <submittedName>
        <fullName evidence="2">Arsenic efflux protein</fullName>
    </submittedName>
</protein>
<gene>
    <name evidence="2" type="ORF">K8V82_09950</name>
</gene>
<sequence length="282" mass="29935">MELLEHIFLHTVEDSLRMLPFLFAAFLLLEGLEHYSSAWIRRTLTKIEKAGPVVGAVFGCIPQCGFSVMAANLYSGGVISVGTLLAVFLATSDEAVLILVGHPGNGTAILSLLAAKLIIAIAAGYLADLFFARLISTKKEIEDLCHHCGCHNHHGILRPALNHTVRLFAYIFLCTLILNGVIEAVGLDSVSTFLLNGSILQPFLAALLGFIPNCAASVLLTELYLGGALSFASVIAGLCTNAGVGLIVLFKVNPDKKECVKFTGLLYACAVIAGVLLHLAGF</sequence>
<keyword evidence="1" id="KW-0812">Transmembrane</keyword>
<evidence type="ECO:0000313" key="3">
    <source>
        <dbReference type="Proteomes" id="UP000769156"/>
    </source>
</evidence>
<name>A0A921I3Z1_9FIRM</name>
<organism evidence="2 3">
    <name type="scientific">Lachnoclostridium phocaeense</name>
    <dbReference type="NCBI Taxonomy" id="1871021"/>
    <lineage>
        <taxon>Bacteria</taxon>
        <taxon>Bacillati</taxon>
        <taxon>Bacillota</taxon>
        <taxon>Clostridia</taxon>
        <taxon>Lachnospirales</taxon>
        <taxon>Lachnospiraceae</taxon>
    </lineage>
</organism>
<dbReference type="AlphaFoldDB" id="A0A921I3Z1"/>
<reference evidence="2" key="1">
    <citation type="journal article" date="2021" name="PeerJ">
        <title>Extensive microbial diversity within the chicken gut microbiome revealed by metagenomics and culture.</title>
        <authorList>
            <person name="Gilroy R."/>
            <person name="Ravi A."/>
            <person name="Getino M."/>
            <person name="Pursley I."/>
            <person name="Horton D.L."/>
            <person name="Alikhan N.F."/>
            <person name="Baker D."/>
            <person name="Gharbi K."/>
            <person name="Hall N."/>
            <person name="Watson M."/>
            <person name="Adriaenssens E.M."/>
            <person name="Foster-Nyarko E."/>
            <person name="Jarju S."/>
            <person name="Secka A."/>
            <person name="Antonio M."/>
            <person name="Oren A."/>
            <person name="Chaudhuri R.R."/>
            <person name="La Ragione R."/>
            <person name="Hildebrand F."/>
            <person name="Pallen M.J."/>
        </authorList>
    </citation>
    <scope>NUCLEOTIDE SEQUENCE</scope>
    <source>
        <strain evidence="2">ChiSjej5B23-16112</strain>
    </source>
</reference>